<evidence type="ECO:0000256" key="3">
    <source>
        <dbReference type="ARBA" id="ARBA00023163"/>
    </source>
</evidence>
<evidence type="ECO:0000259" key="6">
    <source>
        <dbReference type="PROSITE" id="PS50888"/>
    </source>
</evidence>
<dbReference type="InterPro" id="IPR036638">
    <property type="entry name" value="HLH_DNA-bd_sf"/>
</dbReference>
<reference evidence="8" key="1">
    <citation type="journal article" date="2006" name="Science">
        <title>Ancient noncoding elements conserved in the human genome.</title>
        <authorList>
            <person name="Venkatesh B."/>
            <person name="Kirkness E.F."/>
            <person name="Loh Y.H."/>
            <person name="Halpern A.L."/>
            <person name="Lee A.P."/>
            <person name="Johnson J."/>
            <person name="Dandona N."/>
            <person name="Viswanathan L.D."/>
            <person name="Tay A."/>
            <person name="Venter J.C."/>
            <person name="Strausberg R.L."/>
            <person name="Brenner S."/>
        </authorList>
    </citation>
    <scope>NUCLEOTIDE SEQUENCE [LARGE SCALE GENOMIC DNA]</scope>
</reference>
<dbReference type="GO" id="GO:0061564">
    <property type="term" value="P:axon development"/>
    <property type="evidence" value="ECO:0007669"/>
    <property type="project" value="TreeGrafter"/>
</dbReference>
<dbReference type="GO" id="GO:0045944">
    <property type="term" value="P:positive regulation of transcription by RNA polymerase II"/>
    <property type="evidence" value="ECO:0007669"/>
    <property type="project" value="TreeGrafter"/>
</dbReference>
<evidence type="ECO:0000313" key="8">
    <source>
        <dbReference type="Proteomes" id="UP000314986"/>
    </source>
</evidence>
<evidence type="ECO:0000256" key="5">
    <source>
        <dbReference type="SAM" id="MobiDB-lite"/>
    </source>
</evidence>
<dbReference type="GeneID" id="103185666"/>
<keyword evidence="2" id="KW-0238">DNA-binding</keyword>
<sequence length="260" mass="28347">MDSDTGSQLSSGESLSEIDLVSVSVGVSVDDHVSMGKSMLTNFVDVDGDGKGEGRGGARETKVRAKKKEKGKEKKEEEEEEEGEVVSEMELQDLRLRVNGRERRRMHDLNVAMDGLRQVMPYAHGPSVRKLSKIATLLLARNYILMLASSLEEMKKLLGDVYCGARHGFHSHPSPQQSCAPLGASVTGQLPLQPSLGFLAPHHHHHHQHLVPGSTAASPPLHPSISYTPWSDPPCPCPCSCAVYQPTSHRLPPPTTDVEK</sequence>
<proteinExistence type="predicted"/>
<keyword evidence="4" id="KW-0539">Nucleus</keyword>
<accession>A0A4W3J3Z2</accession>
<reference evidence="7" key="4">
    <citation type="submission" date="2025-08" db="UniProtKB">
        <authorList>
            <consortium name="Ensembl"/>
        </authorList>
    </citation>
    <scope>IDENTIFICATION</scope>
</reference>
<dbReference type="GO" id="GO:0046983">
    <property type="term" value="F:protein dimerization activity"/>
    <property type="evidence" value="ECO:0007669"/>
    <property type="project" value="InterPro"/>
</dbReference>
<dbReference type="KEGG" id="cmk:103185666"/>
<dbReference type="PANTHER" id="PTHR19290:SF161">
    <property type="entry name" value="BHLH TRANSCRIPTION FACTOR 3"/>
    <property type="match status" value="1"/>
</dbReference>
<dbReference type="PANTHER" id="PTHR19290">
    <property type="entry name" value="BASIC HELIX-LOOP-HELIX PROTEIN NEUROGENIN-RELATED"/>
    <property type="match status" value="1"/>
</dbReference>
<name>A0A4W3J3Z2_CALMI</name>
<dbReference type="FunFam" id="4.10.280.10:FF:000031">
    <property type="entry name" value="Oligodendrocyte transcription factor 3"/>
    <property type="match status" value="1"/>
</dbReference>
<reference evidence="8" key="2">
    <citation type="journal article" date="2007" name="PLoS Biol.">
        <title>Survey sequencing and comparative analysis of the elephant shark (Callorhinchus milii) genome.</title>
        <authorList>
            <person name="Venkatesh B."/>
            <person name="Kirkness E.F."/>
            <person name="Loh Y.H."/>
            <person name="Halpern A.L."/>
            <person name="Lee A.P."/>
            <person name="Johnson J."/>
            <person name="Dandona N."/>
            <person name="Viswanathan L.D."/>
            <person name="Tay A."/>
            <person name="Venter J.C."/>
            <person name="Strausberg R.L."/>
            <person name="Brenner S."/>
        </authorList>
    </citation>
    <scope>NUCLEOTIDE SEQUENCE [LARGE SCALE GENOMIC DNA]</scope>
</reference>
<dbReference type="Proteomes" id="UP000314986">
    <property type="component" value="Unassembled WGS sequence"/>
</dbReference>
<keyword evidence="8" id="KW-1185">Reference proteome</keyword>
<dbReference type="InterPro" id="IPR050359">
    <property type="entry name" value="bHLH_transcription_factors"/>
</dbReference>
<dbReference type="InterPro" id="IPR011598">
    <property type="entry name" value="bHLH_dom"/>
</dbReference>
<feature type="compositionally biased region" description="Basic and acidic residues" evidence="5">
    <location>
        <begin position="48"/>
        <end position="63"/>
    </location>
</feature>
<protein>
    <submittedName>
        <fullName evidence="7">Oligodendrocyte transcription factor 3-like</fullName>
    </submittedName>
</protein>
<reference evidence="8" key="3">
    <citation type="journal article" date="2014" name="Nature">
        <title>Elephant shark genome provides unique insights into gnathostome evolution.</title>
        <authorList>
            <consortium name="International Elephant Shark Genome Sequencing Consortium"/>
            <person name="Venkatesh B."/>
            <person name="Lee A.P."/>
            <person name="Ravi V."/>
            <person name="Maurya A.K."/>
            <person name="Lian M.M."/>
            <person name="Swann J.B."/>
            <person name="Ohta Y."/>
            <person name="Flajnik M.F."/>
            <person name="Sutoh Y."/>
            <person name="Kasahara M."/>
            <person name="Hoon S."/>
            <person name="Gangu V."/>
            <person name="Roy S.W."/>
            <person name="Irimia M."/>
            <person name="Korzh V."/>
            <person name="Kondrychyn I."/>
            <person name="Lim Z.W."/>
            <person name="Tay B.H."/>
            <person name="Tohari S."/>
            <person name="Kong K.W."/>
            <person name="Ho S."/>
            <person name="Lorente-Galdos B."/>
            <person name="Quilez J."/>
            <person name="Marques-Bonet T."/>
            <person name="Raney B.J."/>
            <person name="Ingham P.W."/>
            <person name="Tay A."/>
            <person name="Hillier L.W."/>
            <person name="Minx P."/>
            <person name="Boehm T."/>
            <person name="Wilson R.K."/>
            <person name="Brenner S."/>
            <person name="Warren W.C."/>
        </authorList>
    </citation>
    <scope>NUCLEOTIDE SEQUENCE [LARGE SCALE GENOMIC DNA]</scope>
</reference>
<dbReference type="Gene3D" id="4.10.280.10">
    <property type="entry name" value="Helix-loop-helix DNA-binding domain"/>
    <property type="match status" value="1"/>
</dbReference>
<organism evidence="7 8">
    <name type="scientific">Callorhinchus milii</name>
    <name type="common">Ghost shark</name>
    <dbReference type="NCBI Taxonomy" id="7868"/>
    <lineage>
        <taxon>Eukaryota</taxon>
        <taxon>Metazoa</taxon>
        <taxon>Chordata</taxon>
        <taxon>Craniata</taxon>
        <taxon>Vertebrata</taxon>
        <taxon>Chondrichthyes</taxon>
        <taxon>Holocephali</taxon>
        <taxon>Chimaeriformes</taxon>
        <taxon>Callorhinchidae</taxon>
        <taxon>Callorhinchus</taxon>
    </lineage>
</organism>
<reference evidence="7" key="5">
    <citation type="submission" date="2025-09" db="UniProtKB">
        <authorList>
            <consortium name="Ensembl"/>
        </authorList>
    </citation>
    <scope>IDENTIFICATION</scope>
</reference>
<dbReference type="GO" id="GO:0007423">
    <property type="term" value="P:sensory organ development"/>
    <property type="evidence" value="ECO:0007669"/>
    <property type="project" value="TreeGrafter"/>
</dbReference>
<dbReference type="GeneTree" id="ENSGT00940000160850"/>
<evidence type="ECO:0000256" key="2">
    <source>
        <dbReference type="ARBA" id="ARBA00023125"/>
    </source>
</evidence>
<evidence type="ECO:0000313" key="7">
    <source>
        <dbReference type="Ensembl" id="ENSCMIP00000034301.1"/>
    </source>
</evidence>
<keyword evidence="1" id="KW-0805">Transcription regulation</keyword>
<dbReference type="SUPFAM" id="SSF47459">
    <property type="entry name" value="HLH, helix-loop-helix DNA-binding domain"/>
    <property type="match status" value="1"/>
</dbReference>
<dbReference type="GO" id="GO:0005634">
    <property type="term" value="C:nucleus"/>
    <property type="evidence" value="ECO:0007669"/>
    <property type="project" value="TreeGrafter"/>
</dbReference>
<dbReference type="PROSITE" id="PS50888">
    <property type="entry name" value="BHLH"/>
    <property type="match status" value="1"/>
</dbReference>
<dbReference type="Pfam" id="PF00010">
    <property type="entry name" value="HLH"/>
    <property type="match status" value="1"/>
</dbReference>
<dbReference type="STRING" id="7868.ENSCMIP00000034301"/>
<dbReference type="Ensembl" id="ENSCMIT00000034817.1">
    <property type="protein sequence ID" value="ENSCMIP00000034301.1"/>
    <property type="gene ID" value="ENSCMIG00000014559.1"/>
</dbReference>
<dbReference type="GO" id="GO:0070888">
    <property type="term" value="F:E-box binding"/>
    <property type="evidence" value="ECO:0007669"/>
    <property type="project" value="TreeGrafter"/>
</dbReference>
<dbReference type="AlphaFoldDB" id="A0A4W3J3Z2"/>
<dbReference type="GO" id="GO:0000981">
    <property type="term" value="F:DNA-binding transcription factor activity, RNA polymerase II-specific"/>
    <property type="evidence" value="ECO:0007669"/>
    <property type="project" value="TreeGrafter"/>
</dbReference>
<evidence type="ECO:0000256" key="4">
    <source>
        <dbReference type="ARBA" id="ARBA00023242"/>
    </source>
</evidence>
<feature type="domain" description="BHLH" evidence="6">
    <location>
        <begin position="93"/>
        <end position="147"/>
    </location>
</feature>
<dbReference type="SMART" id="SM00353">
    <property type="entry name" value="HLH"/>
    <property type="match status" value="1"/>
</dbReference>
<feature type="region of interest" description="Disordered" evidence="5">
    <location>
        <begin position="39"/>
        <end position="84"/>
    </location>
</feature>
<gene>
    <name evidence="7" type="primary">LOC103185666</name>
</gene>
<dbReference type="RefSeq" id="XP_007902491.1">
    <property type="nucleotide sequence ID" value="XM_007904300.2"/>
</dbReference>
<evidence type="ECO:0000256" key="1">
    <source>
        <dbReference type="ARBA" id="ARBA00023015"/>
    </source>
</evidence>
<keyword evidence="3" id="KW-0804">Transcription</keyword>
<dbReference type="OrthoDB" id="10011855at2759"/>
<dbReference type="InParanoid" id="A0A4W3J3Z2"/>